<gene>
    <name evidence="3" type="ORF">I553_1927</name>
</gene>
<sequence length="106" mass="11416">MYTNVLAEQLRPGDLIEVRTHEVVPADARIIEEEDLEVDEATLTGESLSVPKQVEPTPGADLPERRCMLYAGTTVVAGTATALVTAVGPKPRCVALPSWYPATCPR</sequence>
<dbReference type="Gene3D" id="2.70.150.10">
    <property type="entry name" value="Calcium-transporting ATPase, cytoplasmic transduction domain A"/>
    <property type="match status" value="1"/>
</dbReference>
<dbReference type="PATRIC" id="fig|1299334.3.peg.1419"/>
<comment type="caution">
    <text evidence="3">The sequence shown here is derived from an EMBL/GenBank/DDBJ whole genome shotgun (WGS) entry which is preliminary data.</text>
</comment>
<dbReference type="SUPFAM" id="SSF81653">
    <property type="entry name" value="Calcium ATPase, transduction domain A"/>
    <property type="match status" value="1"/>
</dbReference>
<evidence type="ECO:0000256" key="1">
    <source>
        <dbReference type="ARBA" id="ARBA00004141"/>
    </source>
</evidence>
<organism evidence="3">
    <name type="scientific">Mycobacterium xenopi 4042</name>
    <dbReference type="NCBI Taxonomy" id="1299334"/>
    <lineage>
        <taxon>Bacteria</taxon>
        <taxon>Bacillati</taxon>
        <taxon>Actinomycetota</taxon>
        <taxon>Actinomycetes</taxon>
        <taxon>Mycobacteriales</taxon>
        <taxon>Mycobacteriaceae</taxon>
        <taxon>Mycobacterium</taxon>
    </lineage>
</organism>
<dbReference type="EMBL" id="JAOB01000013">
    <property type="protein sequence ID" value="EUA68739.1"/>
    <property type="molecule type" value="Genomic_DNA"/>
</dbReference>
<protein>
    <submittedName>
        <fullName evidence="3">E1-E2 ATPase family protein</fullName>
    </submittedName>
</protein>
<feature type="domain" description="P-type ATPase A" evidence="2">
    <location>
        <begin position="3"/>
        <end position="90"/>
    </location>
</feature>
<dbReference type="Pfam" id="PF00122">
    <property type="entry name" value="E1-E2_ATPase"/>
    <property type="match status" value="1"/>
</dbReference>
<comment type="subcellular location">
    <subcellularLocation>
        <location evidence="1">Membrane</location>
        <topology evidence="1">Multi-pass membrane protein</topology>
    </subcellularLocation>
</comment>
<dbReference type="InterPro" id="IPR059000">
    <property type="entry name" value="ATPase_P-type_domA"/>
</dbReference>
<name>X8DK23_MYCXE</name>
<dbReference type="InterPro" id="IPR008250">
    <property type="entry name" value="ATPase_P-typ_transduc_dom_A_sf"/>
</dbReference>
<evidence type="ECO:0000313" key="3">
    <source>
        <dbReference type="EMBL" id="EUA68739.1"/>
    </source>
</evidence>
<proteinExistence type="predicted"/>
<dbReference type="AlphaFoldDB" id="X8DK23"/>
<reference evidence="3" key="1">
    <citation type="submission" date="2014-01" db="EMBL/GenBank/DDBJ databases">
        <authorList>
            <person name="Brown-Elliot B."/>
            <person name="Wallace R."/>
            <person name="Lenaerts A."/>
            <person name="Ordway D."/>
            <person name="DeGroote M.A."/>
            <person name="Parker T."/>
            <person name="Sizemore C."/>
            <person name="Tallon L.J."/>
            <person name="Sadzewicz L.K."/>
            <person name="Sengamalay N."/>
            <person name="Fraser C.M."/>
            <person name="Hine E."/>
            <person name="Shefchek K.A."/>
            <person name="Das S.P."/>
            <person name="Tettelin H."/>
        </authorList>
    </citation>
    <scope>NUCLEOTIDE SEQUENCE [LARGE SCALE GENOMIC DNA]</scope>
    <source>
        <strain evidence="3">4042</strain>
    </source>
</reference>
<evidence type="ECO:0000259" key="2">
    <source>
        <dbReference type="Pfam" id="PF00122"/>
    </source>
</evidence>
<dbReference type="PANTHER" id="PTHR42861">
    <property type="entry name" value="CALCIUM-TRANSPORTING ATPASE"/>
    <property type="match status" value="1"/>
</dbReference>
<accession>X8DK23</accession>